<dbReference type="CDD" id="cd00773">
    <property type="entry name" value="HisRS-like_core"/>
    <property type="match status" value="1"/>
</dbReference>
<gene>
    <name evidence="10 12" type="primary">hisS</name>
    <name evidence="12" type="ORF">AB0T83_08235</name>
</gene>
<reference evidence="12 13" key="1">
    <citation type="submission" date="2024-07" db="EMBL/GenBank/DDBJ databases">
        <authorList>
            <person name="Kang M."/>
        </authorList>
    </citation>
    <scope>NUCLEOTIDE SEQUENCE [LARGE SCALE GENOMIC DNA]</scope>
    <source>
        <strain evidence="12 13">DFM31</strain>
    </source>
</reference>
<evidence type="ECO:0000313" key="13">
    <source>
        <dbReference type="Proteomes" id="UP001553161"/>
    </source>
</evidence>
<keyword evidence="4 10" id="KW-0436">Ligase</keyword>
<keyword evidence="5 10" id="KW-0547">Nucleotide-binding</keyword>
<dbReference type="CDD" id="cd00859">
    <property type="entry name" value="HisRS_anticodon"/>
    <property type="match status" value="1"/>
</dbReference>
<dbReference type="PROSITE" id="PS50862">
    <property type="entry name" value="AA_TRNA_LIGASE_II"/>
    <property type="match status" value="1"/>
</dbReference>
<proteinExistence type="inferred from homology"/>
<comment type="similarity">
    <text evidence="1 10">Belongs to the class-II aminoacyl-tRNA synthetase family.</text>
</comment>
<dbReference type="NCBIfam" id="TIGR00442">
    <property type="entry name" value="hisS"/>
    <property type="match status" value="1"/>
</dbReference>
<dbReference type="InterPro" id="IPR036621">
    <property type="entry name" value="Anticodon-bd_dom_sf"/>
</dbReference>
<dbReference type="InterPro" id="IPR015807">
    <property type="entry name" value="His-tRNA-ligase"/>
</dbReference>
<evidence type="ECO:0000259" key="11">
    <source>
        <dbReference type="PROSITE" id="PS50862"/>
    </source>
</evidence>
<comment type="subcellular location">
    <subcellularLocation>
        <location evidence="10">Cytoplasm</location>
    </subcellularLocation>
</comment>
<evidence type="ECO:0000256" key="1">
    <source>
        <dbReference type="ARBA" id="ARBA00008226"/>
    </source>
</evidence>
<comment type="catalytic activity">
    <reaction evidence="9 10">
        <text>tRNA(His) + L-histidine + ATP = L-histidyl-tRNA(His) + AMP + diphosphate + H(+)</text>
        <dbReference type="Rhea" id="RHEA:17313"/>
        <dbReference type="Rhea" id="RHEA-COMP:9665"/>
        <dbReference type="Rhea" id="RHEA-COMP:9689"/>
        <dbReference type="ChEBI" id="CHEBI:15378"/>
        <dbReference type="ChEBI" id="CHEBI:30616"/>
        <dbReference type="ChEBI" id="CHEBI:33019"/>
        <dbReference type="ChEBI" id="CHEBI:57595"/>
        <dbReference type="ChEBI" id="CHEBI:78442"/>
        <dbReference type="ChEBI" id="CHEBI:78527"/>
        <dbReference type="ChEBI" id="CHEBI:456215"/>
        <dbReference type="EC" id="6.1.1.21"/>
    </reaction>
</comment>
<dbReference type="PANTHER" id="PTHR11476:SF7">
    <property type="entry name" value="HISTIDINE--TRNA LIGASE"/>
    <property type="match status" value="1"/>
</dbReference>
<keyword evidence="7 10" id="KW-0648">Protein biosynthesis</keyword>
<organism evidence="12 13">
    <name type="scientific">Meridianimarinicoccus marinus</name>
    <dbReference type="NCBI Taxonomy" id="3231483"/>
    <lineage>
        <taxon>Bacteria</taxon>
        <taxon>Pseudomonadati</taxon>
        <taxon>Pseudomonadota</taxon>
        <taxon>Alphaproteobacteria</taxon>
        <taxon>Rhodobacterales</taxon>
        <taxon>Paracoccaceae</taxon>
        <taxon>Meridianimarinicoccus</taxon>
    </lineage>
</organism>
<sequence>MAKKDKKQPRPKAETPKGFRDYFGAEVTERKAMLDRIAEVYHLYGFDALESAAVETVEALGKFLPDVDRPNEGVFAWQEEDSDWLALRYDLTAPLARVYAQFRNDLPTPYRRYAMGPVWRNEKPGPGRFRQFYQCDADTVGAPTVAADAEILSMLSDALEAVGIDRGDYVVKVNNRKVLNGVMEAAGVLNPDDPAALAAERGIVLRAIDKLDRLGRDGVRALLGAGREDASGDFTKGAGLSDDQAAIVLGFLDARGSDGAATVANLQALIGASKTGAQGVDELQQIADLMAAGGYGADRVEIDPAVVRGLGYYTGPVFEAELTFEITDDKGRPRQFGSVAGGGRYDDLVKRFTGQAVPATGVSIGVDRLLAALSAKGRAAAQSHGPVVVTVMDRDRMADYQSMVADLRAAGIRAEVYLGNPKNFGNQMKYADRRDAPLAVIQGGDEAARNMVQIKDLKLGAEIAAQASLEEWKSHAAQREVPRADLVAEVRKMLDRGQ</sequence>
<dbReference type="Gene3D" id="3.40.50.800">
    <property type="entry name" value="Anticodon-binding domain"/>
    <property type="match status" value="1"/>
</dbReference>
<dbReference type="InterPro" id="IPR041715">
    <property type="entry name" value="HisRS-like_core"/>
</dbReference>
<protein>
    <recommendedName>
        <fullName evidence="10">Histidine--tRNA ligase</fullName>
        <ecNumber evidence="10">6.1.1.21</ecNumber>
    </recommendedName>
    <alternativeName>
        <fullName evidence="10">Histidyl-tRNA synthetase</fullName>
        <shortName evidence="10">HisRS</shortName>
    </alternativeName>
</protein>
<dbReference type="HAMAP" id="MF_00127">
    <property type="entry name" value="His_tRNA_synth"/>
    <property type="match status" value="1"/>
</dbReference>
<dbReference type="Gene3D" id="3.30.930.10">
    <property type="entry name" value="Bira Bifunctional Protein, Domain 2"/>
    <property type="match status" value="1"/>
</dbReference>
<dbReference type="PANTHER" id="PTHR11476">
    <property type="entry name" value="HISTIDYL-TRNA SYNTHETASE"/>
    <property type="match status" value="1"/>
</dbReference>
<dbReference type="SUPFAM" id="SSF55681">
    <property type="entry name" value="Class II aaRS and biotin synthetases"/>
    <property type="match status" value="1"/>
</dbReference>
<dbReference type="Pfam" id="PF13393">
    <property type="entry name" value="tRNA-synt_His"/>
    <property type="match status" value="1"/>
</dbReference>
<dbReference type="InterPro" id="IPR004154">
    <property type="entry name" value="Anticodon-bd"/>
</dbReference>
<dbReference type="InterPro" id="IPR004516">
    <property type="entry name" value="HisRS/HisZ"/>
</dbReference>
<evidence type="ECO:0000256" key="9">
    <source>
        <dbReference type="ARBA" id="ARBA00047639"/>
    </source>
</evidence>
<dbReference type="Proteomes" id="UP001553161">
    <property type="component" value="Unassembled WGS sequence"/>
</dbReference>
<comment type="subunit">
    <text evidence="2 10">Homodimer.</text>
</comment>
<dbReference type="GO" id="GO:0004821">
    <property type="term" value="F:histidine-tRNA ligase activity"/>
    <property type="evidence" value="ECO:0007669"/>
    <property type="project" value="UniProtKB-EC"/>
</dbReference>
<keyword evidence="6 10" id="KW-0067">ATP-binding</keyword>
<dbReference type="EC" id="6.1.1.21" evidence="10"/>
<evidence type="ECO:0000256" key="4">
    <source>
        <dbReference type="ARBA" id="ARBA00022598"/>
    </source>
</evidence>
<dbReference type="InterPro" id="IPR033656">
    <property type="entry name" value="HisRS_anticodon"/>
</dbReference>
<dbReference type="EMBL" id="JBFBVU010000008">
    <property type="protein sequence ID" value="MEV8466762.1"/>
    <property type="molecule type" value="Genomic_DNA"/>
</dbReference>
<dbReference type="PIRSF" id="PIRSF001549">
    <property type="entry name" value="His-tRNA_synth"/>
    <property type="match status" value="1"/>
</dbReference>
<accession>A0ABV3L5F7</accession>
<evidence type="ECO:0000256" key="6">
    <source>
        <dbReference type="ARBA" id="ARBA00022840"/>
    </source>
</evidence>
<evidence type="ECO:0000256" key="7">
    <source>
        <dbReference type="ARBA" id="ARBA00022917"/>
    </source>
</evidence>
<evidence type="ECO:0000256" key="8">
    <source>
        <dbReference type="ARBA" id="ARBA00023146"/>
    </source>
</evidence>
<dbReference type="Pfam" id="PF03129">
    <property type="entry name" value="HGTP_anticodon"/>
    <property type="match status" value="1"/>
</dbReference>
<keyword evidence="13" id="KW-1185">Reference proteome</keyword>
<evidence type="ECO:0000256" key="2">
    <source>
        <dbReference type="ARBA" id="ARBA00011738"/>
    </source>
</evidence>
<evidence type="ECO:0000256" key="3">
    <source>
        <dbReference type="ARBA" id="ARBA00022490"/>
    </source>
</evidence>
<evidence type="ECO:0000313" key="12">
    <source>
        <dbReference type="EMBL" id="MEV8466762.1"/>
    </source>
</evidence>
<dbReference type="SUPFAM" id="SSF52954">
    <property type="entry name" value="Class II aaRS ABD-related"/>
    <property type="match status" value="1"/>
</dbReference>
<dbReference type="RefSeq" id="WP_366192553.1">
    <property type="nucleotide sequence ID" value="NZ_JBFBVU010000008.1"/>
</dbReference>
<evidence type="ECO:0000256" key="10">
    <source>
        <dbReference type="HAMAP-Rule" id="MF_00127"/>
    </source>
</evidence>
<name>A0ABV3L5F7_9RHOB</name>
<keyword evidence="8 10" id="KW-0030">Aminoacyl-tRNA synthetase</keyword>
<feature type="domain" description="Aminoacyl-transfer RNA synthetases class-II family profile" evidence="11">
    <location>
        <begin position="1"/>
        <end position="386"/>
    </location>
</feature>
<dbReference type="InterPro" id="IPR045864">
    <property type="entry name" value="aa-tRNA-synth_II/BPL/LPL"/>
</dbReference>
<comment type="caution">
    <text evidence="12">The sequence shown here is derived from an EMBL/GenBank/DDBJ whole genome shotgun (WGS) entry which is preliminary data.</text>
</comment>
<evidence type="ECO:0000256" key="5">
    <source>
        <dbReference type="ARBA" id="ARBA00022741"/>
    </source>
</evidence>
<dbReference type="InterPro" id="IPR006195">
    <property type="entry name" value="aa-tRNA-synth_II"/>
</dbReference>
<keyword evidence="3 10" id="KW-0963">Cytoplasm</keyword>